<feature type="domain" description="B-cell receptor CD22 first Ig-like" evidence="1">
    <location>
        <begin position="39"/>
        <end position="147"/>
    </location>
</feature>
<dbReference type="Gene3D" id="2.60.40.10">
    <property type="entry name" value="Immunoglobulins"/>
    <property type="match status" value="1"/>
</dbReference>
<dbReference type="Ensembl" id="ENSOMET00000028647.1">
    <property type="protein sequence ID" value="ENSOMEP00000019408.1"/>
    <property type="gene ID" value="ENSOMEG00000021230.1"/>
</dbReference>
<protein>
    <recommendedName>
        <fullName evidence="1">B-cell receptor CD22 first Ig-like domain-containing protein</fullName>
    </recommendedName>
</protein>
<reference evidence="2" key="2">
    <citation type="submission" date="2025-09" db="UniProtKB">
        <authorList>
            <consortium name="Ensembl"/>
        </authorList>
    </citation>
    <scope>IDENTIFICATION</scope>
</reference>
<dbReference type="InterPro" id="IPR036179">
    <property type="entry name" value="Ig-like_dom_sf"/>
</dbReference>
<proteinExistence type="predicted"/>
<dbReference type="SUPFAM" id="SSF48726">
    <property type="entry name" value="Immunoglobulin"/>
    <property type="match status" value="1"/>
</dbReference>
<organism evidence="2 3">
    <name type="scientific">Oryzias melastigma</name>
    <name type="common">Marine medaka</name>
    <dbReference type="NCBI Taxonomy" id="30732"/>
    <lineage>
        <taxon>Eukaryota</taxon>
        <taxon>Metazoa</taxon>
        <taxon>Chordata</taxon>
        <taxon>Craniata</taxon>
        <taxon>Vertebrata</taxon>
        <taxon>Euteleostomi</taxon>
        <taxon>Actinopterygii</taxon>
        <taxon>Neopterygii</taxon>
        <taxon>Teleostei</taxon>
        <taxon>Neoteleostei</taxon>
        <taxon>Acanthomorphata</taxon>
        <taxon>Ovalentaria</taxon>
        <taxon>Atherinomorphae</taxon>
        <taxon>Beloniformes</taxon>
        <taxon>Adrianichthyidae</taxon>
        <taxon>Oryziinae</taxon>
        <taxon>Oryzias</taxon>
    </lineage>
</organism>
<keyword evidence="3" id="KW-1185">Reference proteome</keyword>
<dbReference type="InterPro" id="IPR013783">
    <property type="entry name" value="Ig-like_fold"/>
</dbReference>
<dbReference type="STRING" id="30732.ENSOMEP00000019408"/>
<dbReference type="PaxDb" id="30732-ENSOMEP00000019408"/>
<dbReference type="Pfam" id="PF24518">
    <property type="entry name" value="Ig_CD22"/>
    <property type="match status" value="1"/>
</dbReference>
<accession>A0A3B3CNF0</accession>
<dbReference type="InterPro" id="IPR056386">
    <property type="entry name" value="Ig_CD22"/>
</dbReference>
<evidence type="ECO:0000313" key="2">
    <source>
        <dbReference type="Ensembl" id="ENSOMEP00000019408.1"/>
    </source>
</evidence>
<evidence type="ECO:0000259" key="1">
    <source>
        <dbReference type="Pfam" id="PF24518"/>
    </source>
</evidence>
<evidence type="ECO:0000313" key="3">
    <source>
        <dbReference type="Proteomes" id="UP000261560"/>
    </source>
</evidence>
<dbReference type="GeneTree" id="ENSGT00940000177691"/>
<dbReference type="Proteomes" id="UP000261560">
    <property type="component" value="Unplaced"/>
</dbReference>
<reference evidence="2" key="1">
    <citation type="submission" date="2025-08" db="UniProtKB">
        <authorList>
            <consortium name="Ensembl"/>
        </authorList>
    </citation>
    <scope>IDENTIFICATION</scope>
</reference>
<sequence length="216" mass="24451">VGSGGPWRRDLQPGVEGKGTCSSAGSALFSHLKTQITAEEDSCVEIKCKPTGVPADTGGAEWFWMKNPTWTGSKGFTGTVLYSTDESKRPISPLFKNRVTYTGSIHGSAGTQQGHQLCQIQICNLSLSDSGIYLFRYEKGTNKWMTDPRIQKFDHFWLLSNQKVGQLYASINCCYMWFLFILYHRLHGLWATTYRINSCETFSYWPDFDLHIGCRF</sequence>
<dbReference type="AlphaFoldDB" id="A0A3B3CNF0"/>
<name>A0A3B3CNF0_ORYME</name>